<evidence type="ECO:0000256" key="8">
    <source>
        <dbReference type="PIRSR" id="PIRSR625705-1"/>
    </source>
</evidence>
<protein>
    <recommendedName>
        <fullName evidence="3">beta-N-acetylhexosaminidase</fullName>
        <ecNumber evidence="3">3.2.1.52</ecNumber>
    </recommendedName>
    <alternativeName>
        <fullName evidence="6">Beta-N-acetylhexosaminidase</fullName>
    </alternativeName>
    <alternativeName>
        <fullName evidence="7">N-acetyl-beta-glucosaminidase</fullName>
    </alternativeName>
</protein>
<name>A0AAU8BQF1_9VIBR</name>
<dbReference type="GO" id="GO:0005975">
    <property type="term" value="P:carbohydrate metabolic process"/>
    <property type="evidence" value="ECO:0007669"/>
    <property type="project" value="InterPro"/>
</dbReference>
<accession>A0AAU8BQF1</accession>
<evidence type="ECO:0000256" key="3">
    <source>
        <dbReference type="ARBA" id="ARBA00012663"/>
    </source>
</evidence>
<dbReference type="EMBL" id="CP115921">
    <property type="protein sequence ID" value="XCD18718.1"/>
    <property type="molecule type" value="Genomic_DNA"/>
</dbReference>
<comment type="similarity">
    <text evidence="2">Belongs to the glycosyl hydrolase 20 family.</text>
</comment>
<comment type="catalytic activity">
    <reaction evidence="1">
        <text>Hydrolysis of terminal non-reducing N-acetyl-D-hexosamine residues in N-acetyl-beta-D-hexosaminides.</text>
        <dbReference type="EC" id="3.2.1.52"/>
    </reaction>
</comment>
<dbReference type="KEGG" id="vck:PG915_18370"/>
<dbReference type="EC" id="3.2.1.52" evidence="3"/>
<evidence type="ECO:0000256" key="5">
    <source>
        <dbReference type="ARBA" id="ARBA00023295"/>
    </source>
</evidence>
<dbReference type="SUPFAM" id="SSF51445">
    <property type="entry name" value="(Trans)glycosidases"/>
    <property type="match status" value="1"/>
</dbReference>
<evidence type="ECO:0000256" key="2">
    <source>
        <dbReference type="ARBA" id="ARBA00006285"/>
    </source>
</evidence>
<dbReference type="Pfam" id="PF02838">
    <property type="entry name" value="Glyco_hydro_20b"/>
    <property type="match status" value="1"/>
</dbReference>
<dbReference type="InterPro" id="IPR017853">
    <property type="entry name" value="GH"/>
</dbReference>
<evidence type="ECO:0000313" key="11">
    <source>
        <dbReference type="EMBL" id="XCD18718.1"/>
    </source>
</evidence>
<dbReference type="Pfam" id="PF00728">
    <property type="entry name" value="Glyco_hydro_20"/>
    <property type="match status" value="1"/>
</dbReference>
<dbReference type="AlphaFoldDB" id="A0AAU8BQF1"/>
<keyword evidence="4" id="KW-0378">Hydrolase</keyword>
<feature type="domain" description="Beta-hexosaminidase bacterial type N-terminal" evidence="10">
    <location>
        <begin position="137"/>
        <end position="252"/>
    </location>
</feature>
<dbReference type="GO" id="GO:0030203">
    <property type="term" value="P:glycosaminoglycan metabolic process"/>
    <property type="evidence" value="ECO:0007669"/>
    <property type="project" value="TreeGrafter"/>
</dbReference>
<evidence type="ECO:0000256" key="6">
    <source>
        <dbReference type="ARBA" id="ARBA00030512"/>
    </source>
</evidence>
<proteinExistence type="inferred from homology"/>
<dbReference type="PANTHER" id="PTHR22600">
    <property type="entry name" value="BETA-HEXOSAMINIDASE"/>
    <property type="match status" value="1"/>
</dbReference>
<dbReference type="RefSeq" id="WP_353499858.1">
    <property type="nucleotide sequence ID" value="NZ_CP115921.1"/>
</dbReference>
<feature type="domain" description="Glycoside hydrolase family 20 catalytic" evidence="9">
    <location>
        <begin position="255"/>
        <end position="597"/>
    </location>
</feature>
<dbReference type="InterPro" id="IPR015883">
    <property type="entry name" value="Glyco_hydro_20_cat"/>
</dbReference>
<evidence type="ECO:0000256" key="1">
    <source>
        <dbReference type="ARBA" id="ARBA00001231"/>
    </source>
</evidence>
<dbReference type="InterPro" id="IPR029018">
    <property type="entry name" value="Hex-like_dom2"/>
</dbReference>
<dbReference type="SUPFAM" id="SSF55545">
    <property type="entry name" value="beta-N-acetylhexosaminidase-like domain"/>
    <property type="match status" value="1"/>
</dbReference>
<sequence>MSKPRLHFDVLNSADGSLKLNIVLENSTDTELKDFVLCFDMPRFIDKQTVFNGHVTSQVGSHIEMAPPVNTAIGKGERWQTTIESQTCGLFNLSERPNHPYLRLGETIVDVNMGTHKMSQPEDLDLRVLTLPAASSGVIPQPQSIEATEGEFRLASQLTFKAELTETSNAIDWLSNQFPEVTFVKTEGDATLSLLKVSAEHIKPEGYELTIGGESIQIKAATSAGFFYGAVTLAQLLVTGQGVVTSATIIDAPQYHHRGQFLDCARSFHGIDTVKSVIDQMAWLKLNTFHWHLTDDEAWRIEIDAFPELTELGAWRGEGELQPSQFGSGSKRYGGFFTKQQIKEVVEYAKAREITVIPEIDIPGHARALIMALPNLLREADDKSEYVSIQQYQDNVLNPGLPGTYQVLETILDEVCELFPSQVIHLGGDEVPKHVWEKSPACIAKAQAMGLDDVRLLEGHLISHLEQYLAQKGRNISVWEEASHGNKITKNATVCAWSNGAEGQKAAQAGYPVIMCPAQATYLDMAWNKDINETGVLWAGAIDLKTAYDFEPGSIENSEQVIGTQALVWTEFVKDRAKLEYLLYPRLFAVAEVAWTASENKSWQRFLPRVAAQLEYLDKRNINYRHMSS</sequence>
<evidence type="ECO:0000256" key="7">
    <source>
        <dbReference type="ARBA" id="ARBA00033000"/>
    </source>
</evidence>
<dbReference type="GO" id="GO:0004563">
    <property type="term" value="F:beta-N-acetylhexosaminidase activity"/>
    <property type="evidence" value="ECO:0007669"/>
    <property type="project" value="UniProtKB-EC"/>
</dbReference>
<dbReference type="GO" id="GO:0016020">
    <property type="term" value="C:membrane"/>
    <property type="evidence" value="ECO:0007669"/>
    <property type="project" value="TreeGrafter"/>
</dbReference>
<keyword evidence="5" id="KW-0326">Glycosidase</keyword>
<feature type="active site" description="Proton donor" evidence="8">
    <location>
        <position position="430"/>
    </location>
</feature>
<reference evidence="11" key="1">
    <citation type="submission" date="2023-01" db="EMBL/GenBank/DDBJ databases">
        <title>Vibrio sp. CB1-14 genome sequencing.</title>
        <authorList>
            <person name="Otstavnykh N."/>
            <person name="Isaeva M."/>
            <person name="Meleshko D."/>
        </authorList>
    </citation>
    <scope>NUCLEOTIDE SEQUENCE</scope>
    <source>
        <strain evidence="11">CB1-14</strain>
    </source>
</reference>
<dbReference type="Gene3D" id="3.30.379.10">
    <property type="entry name" value="Chitobiase/beta-hexosaminidase domain 2-like"/>
    <property type="match status" value="1"/>
</dbReference>
<evidence type="ECO:0000259" key="10">
    <source>
        <dbReference type="Pfam" id="PF02838"/>
    </source>
</evidence>
<dbReference type="InterPro" id="IPR015882">
    <property type="entry name" value="HEX_bac_N"/>
</dbReference>
<dbReference type="CDD" id="cd06563">
    <property type="entry name" value="GH20_chitobiase-like"/>
    <property type="match status" value="1"/>
</dbReference>
<evidence type="ECO:0000259" key="9">
    <source>
        <dbReference type="Pfam" id="PF00728"/>
    </source>
</evidence>
<dbReference type="Gene3D" id="3.20.20.80">
    <property type="entry name" value="Glycosidases"/>
    <property type="match status" value="1"/>
</dbReference>
<gene>
    <name evidence="11" type="ORF">PG915_18370</name>
</gene>
<evidence type="ECO:0000256" key="4">
    <source>
        <dbReference type="ARBA" id="ARBA00022801"/>
    </source>
</evidence>
<dbReference type="PRINTS" id="PR00738">
    <property type="entry name" value="GLHYDRLASE20"/>
</dbReference>
<organism evidence="11">
    <name type="scientific">Vibrio chaetopteri</name>
    <dbReference type="NCBI Taxonomy" id="3016528"/>
    <lineage>
        <taxon>Bacteria</taxon>
        <taxon>Pseudomonadati</taxon>
        <taxon>Pseudomonadota</taxon>
        <taxon>Gammaproteobacteria</taxon>
        <taxon>Vibrionales</taxon>
        <taxon>Vibrionaceae</taxon>
        <taxon>Vibrio</taxon>
    </lineage>
</organism>
<dbReference type="InterPro" id="IPR025705">
    <property type="entry name" value="Beta_hexosaminidase_sua/sub"/>
</dbReference>
<dbReference type="PANTHER" id="PTHR22600:SF57">
    <property type="entry name" value="BETA-N-ACETYLHEXOSAMINIDASE"/>
    <property type="match status" value="1"/>
</dbReference>